<dbReference type="AlphaFoldDB" id="A0AAN9C0J3"/>
<accession>A0AAN9C0J3</accession>
<gene>
    <name evidence="1" type="ORF">V1264_000741</name>
</gene>
<protein>
    <submittedName>
        <fullName evidence="1">Uncharacterized protein</fullName>
    </submittedName>
</protein>
<dbReference type="Proteomes" id="UP001374579">
    <property type="component" value="Unassembled WGS sequence"/>
</dbReference>
<name>A0AAN9C0J3_9CAEN</name>
<dbReference type="EMBL" id="JBAMIC010000001">
    <property type="protein sequence ID" value="KAK7114735.1"/>
    <property type="molecule type" value="Genomic_DNA"/>
</dbReference>
<comment type="caution">
    <text evidence="1">The sequence shown here is derived from an EMBL/GenBank/DDBJ whole genome shotgun (WGS) entry which is preliminary data.</text>
</comment>
<evidence type="ECO:0000313" key="1">
    <source>
        <dbReference type="EMBL" id="KAK7114735.1"/>
    </source>
</evidence>
<proteinExistence type="predicted"/>
<reference evidence="1 2" key="1">
    <citation type="submission" date="2024-02" db="EMBL/GenBank/DDBJ databases">
        <title>Chromosome-scale genome assembly of the rough periwinkle Littorina saxatilis.</title>
        <authorList>
            <person name="De Jode A."/>
            <person name="Faria R."/>
            <person name="Formenti G."/>
            <person name="Sims Y."/>
            <person name="Smith T.P."/>
            <person name="Tracey A."/>
            <person name="Wood J.M.D."/>
            <person name="Zagrodzka Z.B."/>
            <person name="Johannesson K."/>
            <person name="Butlin R.K."/>
            <person name="Leder E.H."/>
        </authorList>
    </citation>
    <scope>NUCLEOTIDE SEQUENCE [LARGE SCALE GENOMIC DNA]</scope>
    <source>
        <strain evidence="1">Snail1</strain>
        <tissue evidence="1">Muscle</tissue>
    </source>
</reference>
<organism evidence="1 2">
    <name type="scientific">Littorina saxatilis</name>
    <dbReference type="NCBI Taxonomy" id="31220"/>
    <lineage>
        <taxon>Eukaryota</taxon>
        <taxon>Metazoa</taxon>
        <taxon>Spiralia</taxon>
        <taxon>Lophotrochozoa</taxon>
        <taxon>Mollusca</taxon>
        <taxon>Gastropoda</taxon>
        <taxon>Caenogastropoda</taxon>
        <taxon>Littorinimorpha</taxon>
        <taxon>Littorinoidea</taxon>
        <taxon>Littorinidae</taxon>
        <taxon>Littorina</taxon>
    </lineage>
</organism>
<keyword evidence="2" id="KW-1185">Reference proteome</keyword>
<evidence type="ECO:0000313" key="2">
    <source>
        <dbReference type="Proteomes" id="UP001374579"/>
    </source>
</evidence>
<sequence length="80" mass="9038">MGTTDCNNTCTKNCELCPPPCAPVEKQNKTQLTSDRTFKNLKPLRTETWPRPTTLQDKVHGPVEALQKTTSFIHRAELQV</sequence>